<dbReference type="PROSITE" id="PS51257">
    <property type="entry name" value="PROKAR_LIPOPROTEIN"/>
    <property type="match status" value="1"/>
</dbReference>
<gene>
    <name evidence="1" type="ORF">Q3V30_22465</name>
</gene>
<dbReference type="RefSeq" id="WP_306213593.1">
    <property type="nucleotide sequence ID" value="NZ_CP132355.1"/>
</dbReference>
<organism evidence="1 2">
    <name type="scientific">Erwinia pyri</name>
    <dbReference type="NCBI Taxonomy" id="3062598"/>
    <lineage>
        <taxon>Bacteria</taxon>
        <taxon>Pseudomonadati</taxon>
        <taxon>Pseudomonadota</taxon>
        <taxon>Gammaproteobacteria</taxon>
        <taxon>Enterobacterales</taxon>
        <taxon>Erwiniaceae</taxon>
        <taxon>Erwinia</taxon>
    </lineage>
</organism>
<dbReference type="EMBL" id="CP132355">
    <property type="protein sequence ID" value="WLS81229.1"/>
    <property type="molecule type" value="Genomic_DNA"/>
</dbReference>
<reference evidence="1 2" key="1">
    <citation type="submission" date="2023-07" db="EMBL/GenBank/DDBJ databases">
        <title>Pathogenic bacteria of pear tree diseases.</title>
        <authorList>
            <person name="Zhang Z."/>
            <person name="He L."/>
            <person name="Huang R."/>
        </authorList>
    </citation>
    <scope>NUCLEOTIDE SEQUENCE [LARGE SCALE GENOMIC DNA]</scope>
    <source>
        <strain evidence="1 2">DE2</strain>
        <plasmid evidence="1 2">unnamed2</plasmid>
    </source>
</reference>
<dbReference type="NCBIfam" id="NF033894">
    <property type="entry name" value="Eex_IncN"/>
    <property type="match status" value="1"/>
</dbReference>
<dbReference type="KEGG" id="epi:Q3V30_22465"/>
<proteinExistence type="predicted"/>
<dbReference type="InterPro" id="IPR047937">
    <property type="entry name" value="Eex_IncN-like"/>
</dbReference>
<keyword evidence="2" id="KW-1185">Reference proteome</keyword>
<evidence type="ECO:0000313" key="2">
    <source>
        <dbReference type="Proteomes" id="UP001228139"/>
    </source>
</evidence>
<sequence length="87" mass="10095">MNKYKETFFLILAFLLAGCEDVKSVDWWKAHPQDAEKKVAECNKSGDDTENCKNAKDGFFRYKQLKAVDHPIDYKDAFDNMLNKGKK</sequence>
<name>A0AA50DNJ4_9GAMM</name>
<keyword evidence="1" id="KW-0614">Plasmid</keyword>
<dbReference type="Proteomes" id="UP001228139">
    <property type="component" value="Plasmid unnamed2"/>
</dbReference>
<geneLocation type="plasmid" evidence="1 2">
    <name>unnamed2</name>
</geneLocation>
<dbReference type="AlphaFoldDB" id="A0AA50DNJ4"/>
<accession>A0AA50DNJ4</accession>
<keyword evidence="1" id="KW-0449">Lipoprotein</keyword>
<evidence type="ECO:0000313" key="1">
    <source>
        <dbReference type="EMBL" id="WLS81229.1"/>
    </source>
</evidence>
<protein>
    <submittedName>
        <fullName evidence="1">EexN family lipoprotein</fullName>
    </submittedName>
</protein>